<proteinExistence type="predicted"/>
<dbReference type="Proteomes" id="UP001374599">
    <property type="component" value="Unassembled WGS sequence"/>
</dbReference>
<evidence type="ECO:0000313" key="2">
    <source>
        <dbReference type="Proteomes" id="UP001374599"/>
    </source>
</evidence>
<name>A0ACB5UHZ9_9FIRM</name>
<reference evidence="1" key="1">
    <citation type="submission" date="2023-09" db="EMBL/GenBank/DDBJ databases">
        <title>Vallitalea sediminicola and Vallitalea maricola sp. nov., anaerobic bacteria isolated from marine sediment.</title>
        <authorList>
            <person name="Hirano S."/>
            <person name="Maeda A."/>
            <person name="Terahara T."/>
            <person name="Mori K."/>
            <person name="Hamada M."/>
            <person name="Matsumoto R."/>
            <person name="Kobayashi T."/>
        </authorList>
    </citation>
    <scope>NUCLEOTIDE SEQUENCE</scope>
    <source>
        <strain evidence="1">AN17-2</strain>
    </source>
</reference>
<keyword evidence="2" id="KW-1185">Reference proteome</keyword>
<comment type="caution">
    <text evidence="1">The sequence shown here is derived from an EMBL/GenBank/DDBJ whole genome shotgun (WGS) entry which is preliminary data.</text>
</comment>
<sequence>MPKKNSIPVYMQVAVDVASRITREEIPKDKKISGRSTLAGEYNVSPETIRKAMRLLSDMNIVEVKHGNGIYVSSISRAEEFIERYRIRASVNELKEELVELMKKRDDIEDKINKTVNAIVDYTSRFKNSEHITVYEHYLNYDSSIFDMTLEELDMWNNTGITVVGIKRDGKIILSPSPEEKLLVNDKLLFVGDPSSNMRLSEYIISL</sequence>
<gene>
    <name evidence="1" type="ORF">AN2V17_13850</name>
</gene>
<accession>A0ACB5UHZ9</accession>
<protein>
    <submittedName>
        <fullName evidence="1">TrkA C-terminal domain-containing protein</fullName>
    </submittedName>
</protein>
<organism evidence="1 2">
    <name type="scientific">Vallitalea maricola</name>
    <dbReference type="NCBI Taxonomy" id="3074433"/>
    <lineage>
        <taxon>Bacteria</taxon>
        <taxon>Bacillati</taxon>
        <taxon>Bacillota</taxon>
        <taxon>Clostridia</taxon>
        <taxon>Lachnospirales</taxon>
        <taxon>Vallitaleaceae</taxon>
        <taxon>Vallitalea</taxon>
    </lineage>
</organism>
<dbReference type="EMBL" id="BTPU01000020">
    <property type="protein sequence ID" value="GMQ62154.1"/>
    <property type="molecule type" value="Genomic_DNA"/>
</dbReference>
<evidence type="ECO:0000313" key="1">
    <source>
        <dbReference type="EMBL" id="GMQ62154.1"/>
    </source>
</evidence>